<dbReference type="InterPro" id="IPR002798">
    <property type="entry name" value="SpoIIM-like"/>
</dbReference>
<name>A0A3A9KBB0_9BACI</name>
<keyword evidence="1 2" id="KW-0812">Transmembrane</keyword>
<accession>A0A3A9KBB0</accession>
<comment type="subcellular location">
    <subcellularLocation>
        <location evidence="1">Cell membrane</location>
        <topology evidence="1">Multi-pass membrane protein</topology>
    </subcellularLocation>
    <text evidence="1">Localizes to the sporulation septum and to the second division site within the mother cell. Before the start of engulfment localizes to the septal midpoint, then spreads throughout the septum prior to becoming enriched at the leading edge of the engulfing membrane, where it remains until the completion of membrane migration. Some remain partially trapped at the septum during engulfment and upon completion of engulfment become dispersed in the outer forespore membrane. Localization of the MPD complex to the septal membrane is dependent on SpoIIB.</text>
</comment>
<evidence type="ECO:0000313" key="4">
    <source>
        <dbReference type="Proteomes" id="UP000281498"/>
    </source>
</evidence>
<feature type="transmembrane region" description="Helical" evidence="2">
    <location>
        <begin position="168"/>
        <end position="191"/>
    </location>
</feature>
<protein>
    <recommendedName>
        <fullName evidence="1">Stage II sporulation protein M</fullName>
    </recommendedName>
</protein>
<feature type="transmembrane region" description="Helical" evidence="2">
    <location>
        <begin position="15"/>
        <end position="35"/>
    </location>
</feature>
<keyword evidence="1" id="KW-1003">Cell membrane</keyword>
<dbReference type="InterPro" id="IPR014196">
    <property type="entry name" value="SpoIIM"/>
</dbReference>
<evidence type="ECO:0000256" key="2">
    <source>
        <dbReference type="SAM" id="Phobius"/>
    </source>
</evidence>
<dbReference type="EMBL" id="PDOE01000003">
    <property type="protein sequence ID" value="RKL67832.1"/>
    <property type="molecule type" value="Genomic_DNA"/>
</dbReference>
<sequence>MRRNRIFTHLSGNKATYIFSIVLILMGVIFGAVIVNSMNFTQKNDLYAYLTLFFSEVDSGEFANATEVFTQSFAYYIKIIGCIWLLGLSVIGLPVIYILLFIKGLMVGFTVGFLVDQMGFEGFIFAFSAVFPQNIVLIPLFIIVAAVATTFSLKIWRQIIGRGKESVFTHFIAYTLFLLLVSGGLVVVSLYEAFVSPSVMKFIVTHLL</sequence>
<keyword evidence="1 2" id="KW-0472">Membrane</keyword>
<dbReference type="AlphaFoldDB" id="A0A3A9KBB0"/>
<evidence type="ECO:0000256" key="1">
    <source>
        <dbReference type="PIRNR" id="PIRNR038973"/>
    </source>
</evidence>
<reference evidence="3 4" key="1">
    <citation type="submission" date="2017-10" db="EMBL/GenBank/DDBJ databases">
        <title>Bacillus sp. nov., a halophilic bacterium isolated from a Keqin Lake.</title>
        <authorList>
            <person name="Wang H."/>
        </authorList>
    </citation>
    <scope>NUCLEOTIDE SEQUENCE [LARGE SCALE GENOMIC DNA]</scope>
    <source>
        <strain evidence="3 4">KCTC 13187</strain>
    </source>
</reference>
<gene>
    <name evidence="3" type="primary">spoIIM</name>
    <name evidence="3" type="ORF">CR203_09970</name>
</gene>
<keyword evidence="1" id="KW-0749">Sporulation</keyword>
<dbReference type="GO" id="GO:0005886">
    <property type="term" value="C:plasma membrane"/>
    <property type="evidence" value="ECO:0007669"/>
    <property type="project" value="UniProtKB-SubCell"/>
</dbReference>
<keyword evidence="2" id="KW-1133">Transmembrane helix</keyword>
<organism evidence="3 4">
    <name type="scientific">Salipaludibacillus neizhouensis</name>
    <dbReference type="NCBI Taxonomy" id="885475"/>
    <lineage>
        <taxon>Bacteria</taxon>
        <taxon>Bacillati</taxon>
        <taxon>Bacillota</taxon>
        <taxon>Bacilli</taxon>
        <taxon>Bacillales</taxon>
        <taxon>Bacillaceae</taxon>
    </lineage>
</organism>
<feature type="transmembrane region" description="Helical" evidence="2">
    <location>
        <begin position="75"/>
        <end position="100"/>
    </location>
</feature>
<evidence type="ECO:0000313" key="3">
    <source>
        <dbReference type="EMBL" id="RKL67832.1"/>
    </source>
</evidence>
<comment type="subunit">
    <text evidence="1">Component of the MPD complex composed of SpoIIM, SpoIIP and SpoIID.</text>
</comment>
<dbReference type="OrthoDB" id="2065033at2"/>
<comment type="caution">
    <text evidence="3">The sequence shown here is derived from an EMBL/GenBank/DDBJ whole genome shotgun (WGS) entry which is preliminary data.</text>
</comment>
<proteinExistence type="predicted"/>
<comment type="function">
    <text evidence="1">Required for complete septum migration and engulfment of the forespore compartment during sporulation. Required for stabilizing and recruiting of SpoIIP to the septal membrane.</text>
</comment>
<dbReference type="NCBIfam" id="TIGR02831">
    <property type="entry name" value="spo_II_M"/>
    <property type="match status" value="1"/>
</dbReference>
<dbReference type="PIRSF" id="PIRSF038973">
    <property type="entry name" value="SpoIIM"/>
    <property type="match status" value="1"/>
</dbReference>
<keyword evidence="4" id="KW-1185">Reference proteome</keyword>
<dbReference type="Pfam" id="PF01944">
    <property type="entry name" value="SpoIIM"/>
    <property type="match status" value="1"/>
</dbReference>
<dbReference type="GO" id="GO:0030435">
    <property type="term" value="P:sporulation resulting in formation of a cellular spore"/>
    <property type="evidence" value="ECO:0007669"/>
    <property type="project" value="UniProtKB-KW"/>
</dbReference>
<dbReference type="Proteomes" id="UP000281498">
    <property type="component" value="Unassembled WGS sequence"/>
</dbReference>